<accession>A0A510WGB7</accession>
<protein>
    <submittedName>
        <fullName evidence="1">Uncharacterized protein</fullName>
    </submittedName>
</protein>
<evidence type="ECO:0000313" key="1">
    <source>
        <dbReference type="EMBL" id="GEK35820.1"/>
    </source>
</evidence>
<dbReference type="EMBL" id="BJUG01000001">
    <property type="protein sequence ID" value="GEK35820.1"/>
    <property type="molecule type" value="Genomic_DNA"/>
</dbReference>
<sequence>MAKDGRRMTMTYFKNQIDRGKKYVTVGDRNYFKKNGNYRWSEIEKRIIQDYEFVYRVPGTTGKDLSIILGSKNKQKKLIQNNGSGSHNVKSYNTDATALIWDYMIGRTKKERYANKDIRGYTDWQMTPKRWLIASGILSHSVKNEGRYKYAKSRYYYDKFFGNVEYNGAKQEAMKYSYWEFKERHFNELFKTVKRNLEKLISFEEVYVGSEPPSQDVLELWLKAFKSTFTFKDLDYELEKFNVELLCAKIHYRWHELSSEKIEQFLELTDIDHEQLTAEELKEQIRDFCYSKVQSLYKLIDKEAKRKKFYKYDRIELSHAEKQKIDELKSEFKINENPTNDWRYRLILHNRFGITIDWIEYEINLNQIIQHKNKYYFEFDEQKVHFPLDHELRSQLMKRMQLFWFEDFHKKNIDRVFNHLNICLVDFNNNERIYPDFEHNRMEYQLRKSGKAISYFWQEDLRHCDFVKHINVENITEYYSEKRDDFLNGDCMDIVSAFCDIEALFNELHLDLNIDFKIENDSIGE</sequence>
<dbReference type="AlphaFoldDB" id="A0A510WGB7"/>
<gene>
    <name evidence="1" type="ORF">ETH01_01070</name>
</gene>
<comment type="caution">
    <text evidence="1">The sequence shown here is derived from an EMBL/GenBank/DDBJ whole genome shotgun (WGS) entry which is preliminary data.</text>
</comment>
<dbReference type="Proteomes" id="UP000321361">
    <property type="component" value="Unassembled WGS sequence"/>
</dbReference>
<name>A0A510WGB7_ENTTH</name>
<dbReference type="RefSeq" id="WP_071868675.1">
    <property type="nucleotide sequence ID" value="NZ_BJUG01000001.1"/>
</dbReference>
<proteinExistence type="predicted"/>
<reference evidence="1 2" key="1">
    <citation type="submission" date="2019-07" db="EMBL/GenBank/DDBJ databases">
        <title>Whole genome shotgun sequence of Enterococcus thailandicus NBRC 101867.</title>
        <authorList>
            <person name="Hosoyama A."/>
            <person name="Uohara A."/>
            <person name="Ohji S."/>
            <person name="Ichikawa N."/>
        </authorList>
    </citation>
    <scope>NUCLEOTIDE SEQUENCE [LARGE SCALE GENOMIC DNA]</scope>
    <source>
        <strain evidence="1 2">NBRC 101867</strain>
    </source>
</reference>
<evidence type="ECO:0000313" key="2">
    <source>
        <dbReference type="Proteomes" id="UP000321361"/>
    </source>
</evidence>
<organism evidence="1 2">
    <name type="scientific">Enterococcus thailandicus</name>
    <dbReference type="NCBI Taxonomy" id="417368"/>
    <lineage>
        <taxon>Bacteria</taxon>
        <taxon>Bacillati</taxon>
        <taxon>Bacillota</taxon>
        <taxon>Bacilli</taxon>
        <taxon>Lactobacillales</taxon>
        <taxon>Enterococcaceae</taxon>
        <taxon>Enterococcus</taxon>
    </lineage>
</organism>
<dbReference type="OrthoDB" id="9805098at2"/>